<evidence type="ECO:0000256" key="2">
    <source>
        <dbReference type="ARBA" id="ARBA00005811"/>
    </source>
</evidence>
<comment type="subcellular location">
    <subcellularLocation>
        <location evidence="1">Cell membrane</location>
        <topology evidence="1">Single-pass membrane protein</topology>
    </subcellularLocation>
    <subcellularLocation>
        <location evidence="7">Cell membrane</location>
        <topology evidence="7">Single-pass type II membrane protein</topology>
    </subcellularLocation>
</comment>
<dbReference type="InterPro" id="IPR003400">
    <property type="entry name" value="ExbD"/>
</dbReference>
<protein>
    <submittedName>
        <fullName evidence="9">Biopolymer transporter ExbD</fullName>
    </submittedName>
</protein>
<evidence type="ECO:0000256" key="8">
    <source>
        <dbReference type="SAM" id="Phobius"/>
    </source>
</evidence>
<dbReference type="PANTHER" id="PTHR30558">
    <property type="entry name" value="EXBD MEMBRANE COMPONENT OF PMF-DRIVEN MACROMOLECULE IMPORT SYSTEM"/>
    <property type="match status" value="1"/>
</dbReference>
<dbReference type="Proteomes" id="UP001218638">
    <property type="component" value="Chromosome"/>
</dbReference>
<keyword evidence="7" id="KW-0813">Transport</keyword>
<evidence type="ECO:0000256" key="4">
    <source>
        <dbReference type="ARBA" id="ARBA00022692"/>
    </source>
</evidence>
<dbReference type="RefSeq" id="WP_330929028.1">
    <property type="nucleotide sequence ID" value="NZ_CP119075.1"/>
</dbReference>
<evidence type="ECO:0000256" key="5">
    <source>
        <dbReference type="ARBA" id="ARBA00022989"/>
    </source>
</evidence>
<keyword evidence="3" id="KW-1003">Cell membrane</keyword>
<dbReference type="GO" id="GO:0005886">
    <property type="term" value="C:plasma membrane"/>
    <property type="evidence" value="ECO:0007669"/>
    <property type="project" value="UniProtKB-SubCell"/>
</dbReference>
<keyword evidence="4 7" id="KW-0812">Transmembrane</keyword>
<evidence type="ECO:0000256" key="3">
    <source>
        <dbReference type="ARBA" id="ARBA00022475"/>
    </source>
</evidence>
<evidence type="ECO:0000256" key="1">
    <source>
        <dbReference type="ARBA" id="ARBA00004162"/>
    </source>
</evidence>
<keyword evidence="6 8" id="KW-0472">Membrane</keyword>
<keyword evidence="5 8" id="KW-1133">Transmembrane helix</keyword>
<dbReference type="GO" id="GO:0015031">
    <property type="term" value="P:protein transport"/>
    <property type="evidence" value="ECO:0007669"/>
    <property type="project" value="UniProtKB-KW"/>
</dbReference>
<dbReference type="EMBL" id="CP119075">
    <property type="protein sequence ID" value="WED66526.1"/>
    <property type="molecule type" value="Genomic_DNA"/>
</dbReference>
<reference evidence="9" key="1">
    <citation type="submission" date="2023-03" db="EMBL/GenBank/DDBJ databases">
        <title>Lomoglobus Profundus gen. nov., sp. nov., a novel member of the phylum Verrucomicrobia, isolated from deep-marine sediment of South China Sea.</title>
        <authorList>
            <person name="Ahmad T."/>
            <person name="Ishaq S.E."/>
            <person name="Wang F."/>
        </authorList>
    </citation>
    <scope>NUCLEOTIDE SEQUENCE</scope>
    <source>
        <strain evidence="9">LMO-M01</strain>
    </source>
</reference>
<proteinExistence type="inferred from homology"/>
<evidence type="ECO:0000256" key="7">
    <source>
        <dbReference type="RuleBase" id="RU003879"/>
    </source>
</evidence>
<dbReference type="AlphaFoldDB" id="A0AAF0I770"/>
<dbReference type="Pfam" id="PF02472">
    <property type="entry name" value="ExbD"/>
    <property type="match status" value="1"/>
</dbReference>
<gene>
    <name evidence="9" type="ORF">PXH66_06645</name>
</gene>
<evidence type="ECO:0000313" key="10">
    <source>
        <dbReference type="Proteomes" id="UP001218638"/>
    </source>
</evidence>
<comment type="similarity">
    <text evidence="2 7">Belongs to the ExbD/TolR family.</text>
</comment>
<name>A0AAF0I770_9BACT</name>
<accession>A0AAF0I770</accession>
<dbReference type="Gene3D" id="3.30.420.270">
    <property type="match status" value="1"/>
</dbReference>
<evidence type="ECO:0000313" key="9">
    <source>
        <dbReference type="EMBL" id="WED66526.1"/>
    </source>
</evidence>
<evidence type="ECO:0000256" key="6">
    <source>
        <dbReference type="ARBA" id="ARBA00023136"/>
    </source>
</evidence>
<dbReference type="KEGG" id="slom:PXH66_06645"/>
<sequence>MHGTPLPDLDAAPEKRARIEIIPLIDVIFFLLATFVLFTLSLDRTGVIPLILPKVEVTPPPVFVPPVEPVMIQVSDQRNYYWDQEQISFELVRNRLADYATKAEAKVMLTSDDRANYGDTIRLLDAVRAAGITEVSIETRFRPTGR</sequence>
<dbReference type="GO" id="GO:0022857">
    <property type="term" value="F:transmembrane transporter activity"/>
    <property type="evidence" value="ECO:0007669"/>
    <property type="project" value="InterPro"/>
</dbReference>
<organism evidence="9 10">
    <name type="scientific">Synoicihabitans lomoniglobus</name>
    <dbReference type="NCBI Taxonomy" id="2909285"/>
    <lineage>
        <taxon>Bacteria</taxon>
        <taxon>Pseudomonadati</taxon>
        <taxon>Verrucomicrobiota</taxon>
        <taxon>Opitutia</taxon>
        <taxon>Opitutales</taxon>
        <taxon>Opitutaceae</taxon>
        <taxon>Synoicihabitans</taxon>
    </lineage>
</organism>
<feature type="transmembrane region" description="Helical" evidence="8">
    <location>
        <begin position="21"/>
        <end position="42"/>
    </location>
</feature>
<keyword evidence="10" id="KW-1185">Reference proteome</keyword>
<keyword evidence="7" id="KW-0653">Protein transport</keyword>